<feature type="transmembrane region" description="Helical" evidence="2">
    <location>
        <begin position="15"/>
        <end position="34"/>
    </location>
</feature>
<keyword evidence="2" id="KW-0472">Membrane</keyword>
<dbReference type="AlphaFoldDB" id="A0A8S1MHS1"/>
<keyword evidence="2" id="KW-0812">Transmembrane</keyword>
<comment type="caution">
    <text evidence="3">The sequence shown here is derived from an EMBL/GenBank/DDBJ whole genome shotgun (WGS) entry which is preliminary data.</text>
</comment>
<evidence type="ECO:0000313" key="4">
    <source>
        <dbReference type="Proteomes" id="UP000692954"/>
    </source>
</evidence>
<keyword evidence="2" id="KW-1133">Transmembrane helix</keyword>
<keyword evidence="1" id="KW-0175">Coiled coil</keyword>
<evidence type="ECO:0000256" key="2">
    <source>
        <dbReference type="SAM" id="Phobius"/>
    </source>
</evidence>
<dbReference type="Proteomes" id="UP000692954">
    <property type="component" value="Unassembled WGS sequence"/>
</dbReference>
<sequence length="125" mass="14756">MNIGQIYTFISQQVIFIWLLVFVTPLYIFIASILAKGIQLLYKMSINRESIIYTYIGDLSWLFPFKQNEQEFKLIHTMFLAILIAIASLIILGGVLMLNLLEQKKMQQDKIEQKQRQKIEKRENK</sequence>
<feature type="coiled-coil region" evidence="1">
    <location>
        <begin position="97"/>
        <end position="124"/>
    </location>
</feature>
<reference evidence="3" key="1">
    <citation type="submission" date="2021-01" db="EMBL/GenBank/DDBJ databases">
        <authorList>
            <consortium name="Genoscope - CEA"/>
            <person name="William W."/>
        </authorList>
    </citation>
    <scope>NUCLEOTIDE SEQUENCE</scope>
</reference>
<organism evidence="3 4">
    <name type="scientific">Paramecium sonneborni</name>
    <dbReference type="NCBI Taxonomy" id="65129"/>
    <lineage>
        <taxon>Eukaryota</taxon>
        <taxon>Sar</taxon>
        <taxon>Alveolata</taxon>
        <taxon>Ciliophora</taxon>
        <taxon>Intramacronucleata</taxon>
        <taxon>Oligohymenophorea</taxon>
        <taxon>Peniculida</taxon>
        <taxon>Parameciidae</taxon>
        <taxon>Paramecium</taxon>
    </lineage>
</organism>
<accession>A0A8S1MHS1</accession>
<dbReference type="EMBL" id="CAJJDN010000040">
    <property type="protein sequence ID" value="CAD8080130.1"/>
    <property type="molecule type" value="Genomic_DNA"/>
</dbReference>
<name>A0A8S1MHS1_9CILI</name>
<evidence type="ECO:0000313" key="3">
    <source>
        <dbReference type="EMBL" id="CAD8080130.1"/>
    </source>
</evidence>
<proteinExistence type="predicted"/>
<feature type="transmembrane region" description="Helical" evidence="2">
    <location>
        <begin position="75"/>
        <end position="101"/>
    </location>
</feature>
<keyword evidence="4" id="KW-1185">Reference proteome</keyword>
<evidence type="ECO:0000256" key="1">
    <source>
        <dbReference type="SAM" id="Coils"/>
    </source>
</evidence>
<gene>
    <name evidence="3" type="ORF">PSON_ATCC_30995.1.T0400083</name>
</gene>
<dbReference type="OrthoDB" id="307467at2759"/>
<protein>
    <submittedName>
        <fullName evidence="3">Uncharacterized protein</fullName>
    </submittedName>
</protein>